<dbReference type="STRING" id="930117.SAMN05216225_102118"/>
<dbReference type="GO" id="GO:0005886">
    <property type="term" value="C:plasma membrane"/>
    <property type="evidence" value="ECO:0007669"/>
    <property type="project" value="UniProtKB-SubCell"/>
</dbReference>
<reference evidence="11 12" key="1">
    <citation type="submission" date="2016-11" db="EMBL/GenBank/DDBJ databases">
        <authorList>
            <person name="Jaros S."/>
            <person name="Januszkiewicz K."/>
            <person name="Wedrychowicz H."/>
        </authorList>
    </citation>
    <scope>NUCLEOTIDE SEQUENCE [LARGE SCALE GENOMIC DNA]</scope>
    <source>
        <strain evidence="11 12">IBRC-M 10683</strain>
    </source>
</reference>
<keyword evidence="9" id="KW-0472">Membrane</keyword>
<keyword evidence="8" id="KW-0449">Lipoprotein</keyword>
<evidence type="ECO:0000259" key="10">
    <source>
        <dbReference type="Pfam" id="PF12849"/>
    </source>
</evidence>
<dbReference type="PANTHER" id="PTHR30570">
    <property type="entry name" value="PERIPLASMIC PHOSPHATE BINDING COMPONENT OF PHOSPHATE ABC TRANSPORTER"/>
    <property type="match status" value="1"/>
</dbReference>
<dbReference type="InterPro" id="IPR024370">
    <property type="entry name" value="PBP_domain"/>
</dbReference>
<dbReference type="SUPFAM" id="SSF53850">
    <property type="entry name" value="Periplasmic binding protein-like II"/>
    <property type="match status" value="1"/>
</dbReference>
<evidence type="ECO:0000313" key="12">
    <source>
        <dbReference type="Proteomes" id="UP000183988"/>
    </source>
</evidence>
<evidence type="ECO:0000256" key="2">
    <source>
        <dbReference type="ARBA" id="ARBA00004193"/>
    </source>
</evidence>
<feature type="transmembrane region" description="Helical" evidence="9">
    <location>
        <begin position="60"/>
        <end position="81"/>
    </location>
</feature>
<sequence length="414" mass="46770">MYLYLGLALVSVVFIIYYIASSNKDNPGQKVLAFLSVCVLLGSGAFILLFIILFTGQTEFYLPYLIFVTLGILFFISNAIFRFLKSKVWKISFLVFLGLSIISVGVYEGFQIYERSITMDNHEVNLTEYQPFTDSDKIARLNDSASYRMEGDLLRLDGATALYPIYSAFTEATYPEGEYQPYDFGYGKVISTKTPNAYKNLLDGEVDIIFALGPSERQLADAKRKGVELTMTPIGKEAFVFFVNSKNPIEDVKLDEIKGIYSGKIRNWKEIGGNDEEIQAFQRPDDSGSQTALEQLMGDTPIMDAPTEDIVTGMGGIIEETSDYRNYKNSIGYSFRFFSMEMVENNAIRHLAIDGVYPDKDTIRTEEYPITYEFYAVTAGSDNPNIEPFLDWILSSEGQELVEKSGYVPVQDWE</sequence>
<keyword evidence="12" id="KW-1185">Reference proteome</keyword>
<evidence type="ECO:0000256" key="6">
    <source>
        <dbReference type="ARBA" id="ARBA00022729"/>
    </source>
</evidence>
<comment type="subcellular location">
    <subcellularLocation>
        <location evidence="2">Cell membrane</location>
        <topology evidence="2">Lipid-anchor</topology>
    </subcellularLocation>
</comment>
<evidence type="ECO:0000256" key="5">
    <source>
        <dbReference type="ARBA" id="ARBA00022592"/>
    </source>
</evidence>
<keyword evidence="5" id="KW-0592">Phosphate transport</keyword>
<gene>
    <name evidence="11" type="ORF">SAMN05216225_102118</name>
</gene>
<protein>
    <submittedName>
        <fullName evidence="11">Phosphate transport system substrate-binding protein</fullName>
    </submittedName>
</protein>
<proteinExistence type="inferred from homology"/>
<feature type="transmembrane region" description="Helical" evidence="9">
    <location>
        <begin position="88"/>
        <end position="107"/>
    </location>
</feature>
<keyword evidence="6" id="KW-0732">Signal</keyword>
<organism evidence="11 12">
    <name type="scientific">Ornithinibacillus halophilus</name>
    <dbReference type="NCBI Taxonomy" id="930117"/>
    <lineage>
        <taxon>Bacteria</taxon>
        <taxon>Bacillati</taxon>
        <taxon>Bacillota</taxon>
        <taxon>Bacilli</taxon>
        <taxon>Bacillales</taxon>
        <taxon>Bacillaceae</taxon>
        <taxon>Ornithinibacillus</taxon>
    </lineage>
</organism>
<dbReference type="Proteomes" id="UP000183988">
    <property type="component" value="Unassembled WGS sequence"/>
</dbReference>
<evidence type="ECO:0000256" key="7">
    <source>
        <dbReference type="ARBA" id="ARBA00023139"/>
    </source>
</evidence>
<feature type="transmembrane region" description="Helical" evidence="9">
    <location>
        <begin position="33"/>
        <end position="54"/>
    </location>
</feature>
<feature type="domain" description="PBP" evidence="10">
    <location>
        <begin position="154"/>
        <end position="397"/>
    </location>
</feature>
<dbReference type="EMBL" id="FQVW01000021">
    <property type="protein sequence ID" value="SHG22434.1"/>
    <property type="molecule type" value="Genomic_DNA"/>
</dbReference>
<evidence type="ECO:0000256" key="1">
    <source>
        <dbReference type="ARBA" id="ARBA00002841"/>
    </source>
</evidence>
<dbReference type="OrthoDB" id="9790048at2"/>
<evidence type="ECO:0000313" key="11">
    <source>
        <dbReference type="EMBL" id="SHG22434.1"/>
    </source>
</evidence>
<keyword evidence="7" id="KW-0564">Palmitate</keyword>
<evidence type="ECO:0000256" key="4">
    <source>
        <dbReference type="ARBA" id="ARBA00011529"/>
    </source>
</evidence>
<comment type="function">
    <text evidence="1">Part of the ABC transporter complex PstSACB involved in phosphate import.</text>
</comment>
<comment type="similarity">
    <text evidence="3">Belongs to the PstS family.</text>
</comment>
<evidence type="ECO:0000256" key="8">
    <source>
        <dbReference type="ARBA" id="ARBA00023288"/>
    </source>
</evidence>
<feature type="transmembrane region" description="Helical" evidence="9">
    <location>
        <begin position="6"/>
        <end position="21"/>
    </location>
</feature>
<evidence type="ECO:0000256" key="3">
    <source>
        <dbReference type="ARBA" id="ARBA00008725"/>
    </source>
</evidence>
<comment type="subunit">
    <text evidence="4">The complex is composed of two ATP-binding proteins (PstB), two transmembrane proteins (PstC and PstA) and a solute-binding protein (PstS).</text>
</comment>
<dbReference type="Pfam" id="PF12849">
    <property type="entry name" value="PBP_like_2"/>
    <property type="match status" value="1"/>
</dbReference>
<keyword evidence="9" id="KW-1133">Transmembrane helix</keyword>
<dbReference type="AlphaFoldDB" id="A0A1M5I278"/>
<keyword evidence="9" id="KW-0812">Transmembrane</keyword>
<evidence type="ECO:0000256" key="9">
    <source>
        <dbReference type="SAM" id="Phobius"/>
    </source>
</evidence>
<keyword evidence="5" id="KW-0813">Transport</keyword>
<dbReference type="PANTHER" id="PTHR30570:SF1">
    <property type="entry name" value="PHOSPHATE-BINDING PROTEIN PSTS"/>
    <property type="match status" value="1"/>
</dbReference>
<dbReference type="Gene3D" id="3.40.190.10">
    <property type="entry name" value="Periplasmic binding protein-like II"/>
    <property type="match status" value="2"/>
</dbReference>
<accession>A0A1M5I278</accession>
<dbReference type="RefSeq" id="WP_084063293.1">
    <property type="nucleotide sequence ID" value="NZ_FQVW01000021.1"/>
</dbReference>
<dbReference type="InterPro" id="IPR050811">
    <property type="entry name" value="Phosphate_ABC_transporter"/>
</dbReference>
<dbReference type="GO" id="GO:0006817">
    <property type="term" value="P:phosphate ion transport"/>
    <property type="evidence" value="ECO:0007669"/>
    <property type="project" value="UniProtKB-KW"/>
</dbReference>
<name>A0A1M5I278_9BACI</name>